<dbReference type="InterPro" id="IPR006059">
    <property type="entry name" value="SBP"/>
</dbReference>
<feature type="region of interest" description="Disordered" evidence="3">
    <location>
        <begin position="27"/>
        <end position="74"/>
    </location>
</feature>
<evidence type="ECO:0000256" key="4">
    <source>
        <dbReference type="SAM" id="SignalP"/>
    </source>
</evidence>
<reference evidence="5" key="2">
    <citation type="submission" date="2021-04" db="EMBL/GenBank/DDBJ databases">
        <authorList>
            <person name="Gilroy R."/>
        </authorList>
    </citation>
    <scope>NUCLEOTIDE SEQUENCE</scope>
    <source>
        <strain evidence="5">ChiBcec1-1630</strain>
    </source>
</reference>
<keyword evidence="2" id="KW-0813">Transport</keyword>
<feature type="compositionally biased region" description="Low complexity" evidence="3">
    <location>
        <begin position="31"/>
        <end position="65"/>
    </location>
</feature>
<feature type="signal peptide" evidence="4">
    <location>
        <begin position="1"/>
        <end position="24"/>
    </location>
</feature>
<organism evidence="5 6">
    <name type="scientific">Candidatus Eisenbergiella intestinigallinarum</name>
    <dbReference type="NCBI Taxonomy" id="2838549"/>
    <lineage>
        <taxon>Bacteria</taxon>
        <taxon>Bacillati</taxon>
        <taxon>Bacillota</taxon>
        <taxon>Clostridia</taxon>
        <taxon>Lachnospirales</taxon>
        <taxon>Lachnospiraceae</taxon>
        <taxon>Eisenbergiella</taxon>
    </lineage>
</organism>
<dbReference type="SUPFAM" id="SSF53850">
    <property type="entry name" value="Periplasmic binding protein-like II"/>
    <property type="match status" value="1"/>
</dbReference>
<dbReference type="EMBL" id="DWVS01000225">
    <property type="protein sequence ID" value="HJC88158.1"/>
    <property type="molecule type" value="Genomic_DNA"/>
</dbReference>
<protein>
    <submittedName>
        <fullName evidence="5">Sugar ABC transporter substrate-binding protein</fullName>
    </submittedName>
</protein>
<evidence type="ECO:0000256" key="2">
    <source>
        <dbReference type="ARBA" id="ARBA00022448"/>
    </source>
</evidence>
<evidence type="ECO:0000313" key="6">
    <source>
        <dbReference type="Proteomes" id="UP000823922"/>
    </source>
</evidence>
<evidence type="ECO:0000256" key="3">
    <source>
        <dbReference type="SAM" id="MobiDB-lite"/>
    </source>
</evidence>
<evidence type="ECO:0000313" key="5">
    <source>
        <dbReference type="EMBL" id="HJC88158.1"/>
    </source>
</evidence>
<dbReference type="Proteomes" id="UP000823922">
    <property type="component" value="Unassembled WGS sequence"/>
</dbReference>
<evidence type="ECO:0000256" key="1">
    <source>
        <dbReference type="ARBA" id="ARBA00008520"/>
    </source>
</evidence>
<dbReference type="PROSITE" id="PS51257">
    <property type="entry name" value="PROKAR_LIPOPROTEIN"/>
    <property type="match status" value="1"/>
</dbReference>
<comment type="similarity">
    <text evidence="1">Belongs to the bacterial solute-binding protein 1 family.</text>
</comment>
<feature type="chain" id="PRO_5038483771" evidence="4">
    <location>
        <begin position="25"/>
        <end position="581"/>
    </location>
</feature>
<proteinExistence type="inferred from homology"/>
<dbReference type="AlphaFoldDB" id="A0A9D2QJ43"/>
<keyword evidence="4" id="KW-0732">Signal</keyword>
<dbReference type="Pfam" id="PF13416">
    <property type="entry name" value="SBP_bac_8"/>
    <property type="match status" value="1"/>
</dbReference>
<gene>
    <name evidence="5" type="ORF">H9926_09100</name>
</gene>
<dbReference type="Gene3D" id="3.40.190.10">
    <property type="entry name" value="Periplasmic binding protein-like II"/>
    <property type="match status" value="2"/>
</dbReference>
<sequence length="581" mass="64655">MKRKTLRKAVAVAAAAVMAMGTLAGCGSSNTAESTAAAETTESTASSEAAESTAAGETTETASTSTGGGMDSWEPFAENVTLQVPVYDRGVEGVPDVVDNYWTQWIQENFGDQWNITVEFVPITRNDVMTDYALLASSGTLPTMLTEFDFPKLAQWANDGYLTPIDMNEFASVAPTYYNRMVEQNQLDYTAINGDTYFVMGESTYYETAHTWQVFVRMDWLEQVGYDHVPTTREEYLDAMQKIMDAGICEHPGGGSMLTGLGSDQNHSYRTLPQDEAEWAMYGDYNIVSLGWAPNKELIRDKNEEYNLGIMNPEYYVTDSETEKANFINGGQYAFGGYISSSMDWLTSFYEQNPDAKLAIVPAAAGLAGSYGDTAAYRANNPFGVIVGFSSSASEDEIRAAWMYLEWMSQEDVLQTLQWGVEGENYTVDEDGNKVSVSDYSGDYQQGYNNNGDYTSVVTNARITGDPETDIRSSFPQDLPQSEELTQQIIDFYNDRVELAAEGMAIVDCQFYTAIEAESDYRDTLSSLYTQYRDELTMCDPDEFDSLYDQRAQEYLDAGYQAIIDERLEAYEAGQTTRLAQ</sequence>
<accession>A0A9D2QJ43</accession>
<dbReference type="InterPro" id="IPR050490">
    <property type="entry name" value="Bact_solute-bd_prot1"/>
</dbReference>
<dbReference type="PANTHER" id="PTHR43649">
    <property type="entry name" value="ARABINOSE-BINDING PROTEIN-RELATED"/>
    <property type="match status" value="1"/>
</dbReference>
<name>A0A9D2QJ43_9FIRM</name>
<comment type="caution">
    <text evidence="5">The sequence shown here is derived from an EMBL/GenBank/DDBJ whole genome shotgun (WGS) entry which is preliminary data.</text>
</comment>
<reference evidence="5" key="1">
    <citation type="journal article" date="2021" name="PeerJ">
        <title>Extensive microbial diversity within the chicken gut microbiome revealed by metagenomics and culture.</title>
        <authorList>
            <person name="Gilroy R."/>
            <person name="Ravi A."/>
            <person name="Getino M."/>
            <person name="Pursley I."/>
            <person name="Horton D.L."/>
            <person name="Alikhan N.F."/>
            <person name="Baker D."/>
            <person name="Gharbi K."/>
            <person name="Hall N."/>
            <person name="Watson M."/>
            <person name="Adriaenssens E.M."/>
            <person name="Foster-Nyarko E."/>
            <person name="Jarju S."/>
            <person name="Secka A."/>
            <person name="Antonio M."/>
            <person name="Oren A."/>
            <person name="Chaudhuri R.R."/>
            <person name="La Ragione R."/>
            <person name="Hildebrand F."/>
            <person name="Pallen M.J."/>
        </authorList>
    </citation>
    <scope>NUCLEOTIDE SEQUENCE</scope>
    <source>
        <strain evidence="5">ChiBcec1-1630</strain>
    </source>
</reference>
<dbReference type="PANTHER" id="PTHR43649:SF29">
    <property type="entry name" value="OSMOPROTECTIVE COMPOUNDS-BINDING PROTEIN GGTB"/>
    <property type="match status" value="1"/>
</dbReference>